<dbReference type="AlphaFoldDB" id="M2Q4P8"/>
<evidence type="ECO:0000256" key="2">
    <source>
        <dbReference type="ARBA" id="ARBA00022989"/>
    </source>
</evidence>
<keyword evidence="5" id="KW-1185">Reference proteome</keyword>
<dbReference type="Pfam" id="PF07155">
    <property type="entry name" value="ECF-ribofla_trS"/>
    <property type="match status" value="1"/>
</dbReference>
<comment type="caution">
    <text evidence="4">The sequence shown here is derived from an EMBL/GenBank/DDBJ whole genome shotgun (WGS) entry which is preliminary data.</text>
</comment>
<dbReference type="eggNOG" id="COG4720">
    <property type="taxonomic scope" value="Bacteria"/>
</dbReference>
<dbReference type="BioCyc" id="ECAT999415-HMP:GTTI-500-MONOMER"/>
<dbReference type="InterPro" id="IPR009825">
    <property type="entry name" value="ECF_substrate-spec-like"/>
</dbReference>
<feature type="transmembrane region" description="Helical" evidence="3">
    <location>
        <begin position="92"/>
        <end position="115"/>
    </location>
</feature>
<reference evidence="4 5" key="1">
    <citation type="submission" date="2013-02" db="EMBL/GenBank/DDBJ databases">
        <title>The Genome Sequence of Lactobacillus catenaformis F0143.</title>
        <authorList>
            <consortium name="The Broad Institute Genome Sequencing Platform"/>
            <person name="Earl A."/>
            <person name="Ward D."/>
            <person name="Feldgarden M."/>
            <person name="Gevers D."/>
            <person name="Izard J."/>
            <person name="Blanton J.M."/>
            <person name="Mathney J."/>
            <person name="Dewhirst F.E."/>
            <person name="Young S.K."/>
            <person name="Zeng Q."/>
            <person name="Gargeya S."/>
            <person name="Fitzgerald M."/>
            <person name="Haas B."/>
            <person name="Abouelleil A."/>
            <person name="Alvarado L."/>
            <person name="Arachchi H.M."/>
            <person name="Berlin A."/>
            <person name="Chapman S.B."/>
            <person name="Gearin G."/>
            <person name="Goldberg J."/>
            <person name="Griggs A."/>
            <person name="Gujja S."/>
            <person name="Hansen M."/>
            <person name="Heiman D."/>
            <person name="Howarth C."/>
            <person name="Larimer J."/>
            <person name="Lui A."/>
            <person name="MacDonald P.J.P."/>
            <person name="McCowen C."/>
            <person name="Montmayeur A."/>
            <person name="Murphy C."/>
            <person name="Neiman D."/>
            <person name="Pearson M."/>
            <person name="Priest M."/>
            <person name="Roberts A."/>
            <person name="Saif S."/>
            <person name="Shea T."/>
            <person name="Sisk P."/>
            <person name="Stolte C."/>
            <person name="Sykes S."/>
            <person name="Wortman J."/>
            <person name="Nusbaum C."/>
            <person name="Birren B."/>
        </authorList>
    </citation>
    <scope>NUCLEOTIDE SEQUENCE [LARGE SCALE GENOMIC DNA]</scope>
    <source>
        <strain evidence="4 5">OT 569</strain>
    </source>
</reference>
<dbReference type="GO" id="GO:0016020">
    <property type="term" value="C:membrane"/>
    <property type="evidence" value="ECO:0007669"/>
    <property type="project" value="InterPro"/>
</dbReference>
<proteinExistence type="predicted"/>
<evidence type="ECO:0000256" key="1">
    <source>
        <dbReference type="ARBA" id="ARBA00022692"/>
    </source>
</evidence>
<dbReference type="PANTHER" id="PTHR37815">
    <property type="entry name" value="UPF0397 PROTEIN BC_2624-RELATED"/>
    <property type="match status" value="1"/>
</dbReference>
<feature type="transmembrane region" description="Helical" evidence="3">
    <location>
        <begin position="127"/>
        <end position="145"/>
    </location>
</feature>
<evidence type="ECO:0000313" key="5">
    <source>
        <dbReference type="Proteomes" id="UP000011758"/>
    </source>
</evidence>
<evidence type="ECO:0000256" key="3">
    <source>
        <dbReference type="SAM" id="Phobius"/>
    </source>
</evidence>
<feature type="transmembrane region" description="Helical" evidence="3">
    <location>
        <begin position="62"/>
        <end position="86"/>
    </location>
</feature>
<sequence length="193" mass="21230">MSNNYYPNKGVKIMQTSYGIVKLKENKKVLWITITGLFMAINIGLSSFGIPVPGGHLYLCDAIICTAALLLDPFAALLVGGIGSFLGDMIFYPAPMFVSLIVHGLQAFVISYIVHTKAADKDEFLKKSLIALIIGSIIMVIGYTLGKTFVYSTFQYAMLKLPYEIAQALLGSIIALLVCFKGNLLDFFRKLER</sequence>
<name>M2Q4P8_9FIRM</name>
<dbReference type="STRING" id="999415.HMPREF9943_00484"/>
<keyword evidence="1 3" id="KW-0812">Transmembrane</keyword>
<dbReference type="Proteomes" id="UP000011758">
    <property type="component" value="Unassembled WGS sequence"/>
</dbReference>
<dbReference type="PANTHER" id="PTHR37815:SF3">
    <property type="entry name" value="UPF0397 PROTEIN SPR0429"/>
    <property type="match status" value="1"/>
</dbReference>
<feature type="transmembrane region" description="Helical" evidence="3">
    <location>
        <begin position="165"/>
        <end position="184"/>
    </location>
</feature>
<dbReference type="EMBL" id="AGEJ01000009">
    <property type="protein sequence ID" value="EMD17226.1"/>
    <property type="molecule type" value="Genomic_DNA"/>
</dbReference>
<gene>
    <name evidence="4" type="ORF">HMPREF9943_00484</name>
</gene>
<feature type="transmembrane region" description="Helical" evidence="3">
    <location>
        <begin position="29"/>
        <end position="50"/>
    </location>
</feature>
<evidence type="ECO:0008006" key="6">
    <source>
        <dbReference type="Google" id="ProtNLM"/>
    </source>
</evidence>
<evidence type="ECO:0000313" key="4">
    <source>
        <dbReference type="EMBL" id="EMD17226.1"/>
    </source>
</evidence>
<accession>M2Q4P8</accession>
<organism evidence="4 5">
    <name type="scientific">Eggerthia catenaformis OT 569 = DSM 20559</name>
    <dbReference type="NCBI Taxonomy" id="999415"/>
    <lineage>
        <taxon>Bacteria</taxon>
        <taxon>Bacillati</taxon>
        <taxon>Bacillota</taxon>
        <taxon>Erysipelotrichia</taxon>
        <taxon>Erysipelotrichales</taxon>
        <taxon>Coprobacillaceae</taxon>
        <taxon>Eggerthia</taxon>
    </lineage>
</organism>
<protein>
    <recommendedName>
        <fullName evidence="6">ECF transporter S component</fullName>
    </recommendedName>
</protein>
<dbReference type="Gene3D" id="1.10.1760.20">
    <property type="match status" value="1"/>
</dbReference>
<keyword evidence="3" id="KW-0472">Membrane</keyword>
<keyword evidence="2 3" id="KW-1133">Transmembrane helix</keyword>